<feature type="transmembrane region" description="Helical" evidence="8">
    <location>
        <begin position="341"/>
        <end position="360"/>
    </location>
</feature>
<dbReference type="AlphaFoldDB" id="A0A1C3EG54"/>
<dbReference type="PANTHER" id="PTHR30489:SF8">
    <property type="entry name" value="LIPOPROTEIN-RELEASING SYSTEM TRANSMEMBRANE PROTEIN LOLC"/>
    <property type="match status" value="1"/>
</dbReference>
<feature type="domain" description="MacB-like periplasmic core" evidence="10">
    <location>
        <begin position="30"/>
        <end position="206"/>
    </location>
</feature>
<evidence type="ECO:0000256" key="1">
    <source>
        <dbReference type="ARBA" id="ARBA00004651"/>
    </source>
</evidence>
<feature type="transmembrane region" description="Helical" evidence="8">
    <location>
        <begin position="26"/>
        <end position="49"/>
    </location>
</feature>
<evidence type="ECO:0000259" key="10">
    <source>
        <dbReference type="Pfam" id="PF12704"/>
    </source>
</evidence>
<reference evidence="11 12" key="1">
    <citation type="submission" date="2016-05" db="EMBL/GenBank/DDBJ databases">
        <title>Genomic Taxonomy of the Vibrionaceae.</title>
        <authorList>
            <person name="Gomez-Gil B."/>
            <person name="Enciso-Ibarra J."/>
        </authorList>
    </citation>
    <scope>NUCLEOTIDE SEQUENCE [LARGE SCALE GENOMIC DNA]</scope>
    <source>
        <strain evidence="11 12">CAIM 1920</strain>
    </source>
</reference>
<keyword evidence="7 8" id="KW-0472">Membrane</keyword>
<keyword evidence="3" id="KW-0813">Transport</keyword>
<comment type="similarity">
    <text evidence="2">Belongs to the ABC-4 integral membrane protein family. LolC/E subfamily.</text>
</comment>
<protein>
    <submittedName>
        <fullName evidence="11">Transporter</fullName>
    </submittedName>
</protein>
<dbReference type="InterPro" id="IPR011925">
    <property type="entry name" value="LolCE_TM"/>
</dbReference>
<evidence type="ECO:0000313" key="12">
    <source>
        <dbReference type="Proteomes" id="UP000094936"/>
    </source>
</evidence>
<evidence type="ECO:0000256" key="7">
    <source>
        <dbReference type="ARBA" id="ARBA00023136"/>
    </source>
</evidence>
<comment type="subcellular location">
    <subcellularLocation>
        <location evidence="1">Cell membrane</location>
        <topology evidence="1">Multi-pass membrane protein</topology>
    </subcellularLocation>
</comment>
<feature type="transmembrane region" description="Helical" evidence="8">
    <location>
        <begin position="267"/>
        <end position="288"/>
    </location>
</feature>
<evidence type="ECO:0000259" key="9">
    <source>
        <dbReference type="Pfam" id="PF02687"/>
    </source>
</evidence>
<dbReference type="GO" id="GO:0044874">
    <property type="term" value="P:lipoprotein localization to outer membrane"/>
    <property type="evidence" value="ECO:0007669"/>
    <property type="project" value="TreeGrafter"/>
</dbReference>
<dbReference type="Proteomes" id="UP000094936">
    <property type="component" value="Unassembled WGS sequence"/>
</dbReference>
<evidence type="ECO:0000256" key="4">
    <source>
        <dbReference type="ARBA" id="ARBA00022475"/>
    </source>
</evidence>
<feature type="transmembrane region" description="Helical" evidence="8">
    <location>
        <begin position="308"/>
        <end position="334"/>
    </location>
</feature>
<dbReference type="EMBL" id="LYBM01000026">
    <property type="protein sequence ID" value="ODA32210.1"/>
    <property type="molecule type" value="Genomic_DNA"/>
</dbReference>
<keyword evidence="5 8" id="KW-0812">Transmembrane</keyword>
<evidence type="ECO:0000256" key="3">
    <source>
        <dbReference type="ARBA" id="ARBA00022448"/>
    </source>
</evidence>
<accession>A0A1C3EG54</accession>
<evidence type="ECO:0000256" key="5">
    <source>
        <dbReference type="ARBA" id="ARBA00022692"/>
    </source>
</evidence>
<evidence type="ECO:0000256" key="6">
    <source>
        <dbReference type="ARBA" id="ARBA00022989"/>
    </source>
</evidence>
<evidence type="ECO:0000256" key="8">
    <source>
        <dbReference type="SAM" id="Phobius"/>
    </source>
</evidence>
<dbReference type="OrthoDB" id="9808461at2"/>
<dbReference type="InterPro" id="IPR025857">
    <property type="entry name" value="MacB_PCD"/>
</dbReference>
<dbReference type="RefSeq" id="WP_068903406.1">
    <property type="nucleotide sequence ID" value="NZ_JBHUIF010000029.1"/>
</dbReference>
<dbReference type="NCBIfam" id="NF008076">
    <property type="entry name" value="PRK10814.1"/>
    <property type="match status" value="1"/>
</dbReference>
<proteinExistence type="inferred from homology"/>
<comment type="caution">
    <text evidence="11">The sequence shown here is derived from an EMBL/GenBank/DDBJ whole genome shotgun (WGS) entry which is preliminary data.</text>
</comment>
<dbReference type="InterPro" id="IPR003838">
    <property type="entry name" value="ABC3_permease_C"/>
</dbReference>
<dbReference type="Pfam" id="PF02687">
    <property type="entry name" value="FtsX"/>
    <property type="match status" value="1"/>
</dbReference>
<evidence type="ECO:0000256" key="2">
    <source>
        <dbReference type="ARBA" id="ARBA00005236"/>
    </source>
</evidence>
<dbReference type="STRING" id="1080227.A8L45_14220"/>
<dbReference type="GO" id="GO:0042953">
    <property type="term" value="P:lipoprotein transport"/>
    <property type="evidence" value="ECO:0007669"/>
    <property type="project" value="InterPro"/>
</dbReference>
<evidence type="ECO:0000313" key="11">
    <source>
        <dbReference type="EMBL" id="ODA32210.1"/>
    </source>
</evidence>
<dbReference type="InterPro" id="IPR051447">
    <property type="entry name" value="Lipoprotein-release_system"/>
</dbReference>
<dbReference type="Pfam" id="PF12704">
    <property type="entry name" value="MacB_PCD"/>
    <property type="match status" value="1"/>
</dbReference>
<sequence length="399" mass="43267">MKFNPLPLFIGFRYLRGRSGDQFGRFVSYMSTAGITIGVMALITVVSVMNGFEGQLKERILGVLPHAYVAGEKDNPVDTDTVRQWPGVSSVAPIRTADTVIQSAQNLSAGILQGIDPNAPEPIANHMLTGSVSLLEPKGYRVIIGRQMARQLDVVVGDKVRLFVTNASIYTPVGRMPSYRNFTVVGVFDTRTDVDGQIMYANIRDVSALLRLKKSTPPDLRIFADDPFDVPSLKKFAVADGWQWTDWRRLRGELFQAVKMEKNMMGLMLSLIVLVAAFNIISALIMVVMEKQPEVAILKTQGMSRTSIIATFMVQGASSGIAGAVLGGGLGILLAMNLNAIMTLFNLSLLGAGMGLPVIVEYEQVITIILAAVGLSLLATLFPSITAASVRPAEALRYE</sequence>
<gene>
    <name evidence="11" type="ORF">A8L45_14220</name>
</gene>
<keyword evidence="6 8" id="KW-1133">Transmembrane helix</keyword>
<feature type="domain" description="ABC3 transporter permease C-terminal" evidence="9">
    <location>
        <begin position="267"/>
        <end position="389"/>
    </location>
</feature>
<organism evidence="11 12">
    <name type="scientific">Veronia pacifica</name>
    <dbReference type="NCBI Taxonomy" id="1080227"/>
    <lineage>
        <taxon>Bacteria</taxon>
        <taxon>Pseudomonadati</taxon>
        <taxon>Pseudomonadota</taxon>
        <taxon>Gammaproteobacteria</taxon>
        <taxon>Vibrionales</taxon>
        <taxon>Vibrionaceae</taxon>
        <taxon>Veronia</taxon>
    </lineage>
</organism>
<dbReference type="NCBIfam" id="TIGR02212">
    <property type="entry name" value="lolCE"/>
    <property type="match status" value="1"/>
</dbReference>
<keyword evidence="4" id="KW-1003">Cell membrane</keyword>
<dbReference type="GO" id="GO:0098797">
    <property type="term" value="C:plasma membrane protein complex"/>
    <property type="evidence" value="ECO:0007669"/>
    <property type="project" value="TreeGrafter"/>
</dbReference>
<feature type="transmembrane region" description="Helical" evidence="8">
    <location>
        <begin position="366"/>
        <end position="390"/>
    </location>
</feature>
<name>A0A1C3EG54_9GAMM</name>
<dbReference type="PANTHER" id="PTHR30489">
    <property type="entry name" value="LIPOPROTEIN-RELEASING SYSTEM TRANSMEMBRANE PROTEIN LOLE"/>
    <property type="match status" value="1"/>
</dbReference>
<keyword evidence="12" id="KW-1185">Reference proteome</keyword>